<dbReference type="PANTHER" id="PTHR43391:SF82">
    <property type="entry name" value="OXIDOREDUCTASE SADH-RELATED"/>
    <property type="match status" value="1"/>
</dbReference>
<feature type="domain" description="Ketoreductase" evidence="4">
    <location>
        <begin position="7"/>
        <end position="193"/>
    </location>
</feature>
<keyword evidence="8" id="KW-1185">Reference proteome</keyword>
<dbReference type="PROSITE" id="PS00061">
    <property type="entry name" value="ADH_SHORT"/>
    <property type="match status" value="1"/>
</dbReference>
<dbReference type="InterPro" id="IPR020904">
    <property type="entry name" value="Sc_DH/Rdtase_CS"/>
</dbReference>
<evidence type="ECO:0000256" key="1">
    <source>
        <dbReference type="ARBA" id="ARBA00006484"/>
    </source>
</evidence>
<evidence type="ECO:0000313" key="7">
    <source>
        <dbReference type="Proteomes" id="UP000271626"/>
    </source>
</evidence>
<proteinExistence type="inferred from homology"/>
<dbReference type="AlphaFoldDB" id="A0A3P8MCJ9"/>
<evidence type="ECO:0000256" key="2">
    <source>
        <dbReference type="ARBA" id="ARBA00023002"/>
    </source>
</evidence>
<dbReference type="EMBL" id="LR131273">
    <property type="protein sequence ID" value="VDR40660.1"/>
    <property type="molecule type" value="Genomic_DNA"/>
</dbReference>
<reference evidence="5 8" key="2">
    <citation type="submission" date="2021-04" db="EMBL/GenBank/DDBJ databases">
        <title>Whole genome sequence analysis of a thiophenic sulfur metabolizing bacteria.</title>
        <authorList>
            <person name="Akhtar N."/>
            <person name="Akram J."/>
            <person name="Aslam A."/>
        </authorList>
    </citation>
    <scope>NUCLEOTIDE SEQUENCE [LARGE SCALE GENOMIC DNA]</scope>
    <source>
        <strain evidence="5 8">3OW</strain>
    </source>
</reference>
<dbReference type="Proteomes" id="UP000271626">
    <property type="component" value="Chromosome"/>
</dbReference>
<dbReference type="CDD" id="cd05233">
    <property type="entry name" value="SDR_c"/>
    <property type="match status" value="1"/>
</dbReference>
<evidence type="ECO:0000313" key="6">
    <source>
        <dbReference type="EMBL" id="VDR40660.1"/>
    </source>
</evidence>
<dbReference type="PANTHER" id="PTHR43391">
    <property type="entry name" value="RETINOL DEHYDROGENASE-RELATED"/>
    <property type="match status" value="1"/>
</dbReference>
<dbReference type="SMART" id="SM00822">
    <property type="entry name" value="PKS_KR"/>
    <property type="match status" value="1"/>
</dbReference>
<dbReference type="Gene3D" id="3.40.50.720">
    <property type="entry name" value="NAD(P)-binding Rossmann-like Domain"/>
    <property type="match status" value="1"/>
</dbReference>
<evidence type="ECO:0000313" key="8">
    <source>
        <dbReference type="Proteomes" id="UP000676853"/>
    </source>
</evidence>
<dbReference type="SUPFAM" id="SSF51735">
    <property type="entry name" value="NAD(P)-binding Rossmann-fold domains"/>
    <property type="match status" value="1"/>
</dbReference>
<dbReference type="InterPro" id="IPR002347">
    <property type="entry name" value="SDR_fam"/>
</dbReference>
<reference evidence="6 7" key="1">
    <citation type="submission" date="2018-12" db="EMBL/GenBank/DDBJ databases">
        <authorList>
            <consortium name="Pathogen Informatics"/>
        </authorList>
    </citation>
    <scope>NUCLEOTIDE SEQUENCE [LARGE SCALE GENOMIC DNA]</scope>
    <source>
        <strain evidence="6 7">NCTC10741</strain>
    </source>
</reference>
<dbReference type="EC" id="1.1.1.-" evidence="6"/>
<evidence type="ECO:0000313" key="5">
    <source>
        <dbReference type="EMBL" id="MBS4100732.1"/>
    </source>
</evidence>
<dbReference type="InterPro" id="IPR036291">
    <property type="entry name" value="NAD(P)-bd_dom_sf"/>
</dbReference>
<dbReference type="InterPro" id="IPR057326">
    <property type="entry name" value="KR_dom"/>
</dbReference>
<protein>
    <submittedName>
        <fullName evidence="6">Levodione reductase</fullName>
        <ecNumber evidence="6">1.1.1.-</ecNumber>
    </submittedName>
    <submittedName>
        <fullName evidence="5">SDR family oxidoreductase</fullName>
    </submittedName>
</protein>
<dbReference type="GO" id="GO:0016491">
    <property type="term" value="F:oxidoreductase activity"/>
    <property type="evidence" value="ECO:0007669"/>
    <property type="project" value="UniProtKB-KW"/>
</dbReference>
<dbReference type="PRINTS" id="PR00080">
    <property type="entry name" value="SDRFAMILY"/>
</dbReference>
<keyword evidence="2 6" id="KW-0560">Oxidoreductase</keyword>
<organism evidence="6 7">
    <name type="scientific">Tsukamurella paurometabola</name>
    <name type="common">Corynebacterium paurometabolum</name>
    <dbReference type="NCBI Taxonomy" id="2061"/>
    <lineage>
        <taxon>Bacteria</taxon>
        <taxon>Bacillati</taxon>
        <taxon>Actinomycetota</taxon>
        <taxon>Actinomycetes</taxon>
        <taxon>Mycobacteriales</taxon>
        <taxon>Tsukamurellaceae</taxon>
        <taxon>Tsukamurella</taxon>
    </lineage>
</organism>
<gene>
    <name evidence="6" type="primary">lvr_2</name>
    <name evidence="5" type="ORF">KFZ73_05720</name>
    <name evidence="6" type="ORF">NCTC10741_03823</name>
</gene>
<evidence type="ECO:0000259" key="4">
    <source>
        <dbReference type="SMART" id="SM00822"/>
    </source>
</evidence>
<name>A0A3P8MCJ9_TSUPA</name>
<dbReference type="Pfam" id="PF00106">
    <property type="entry name" value="adh_short"/>
    <property type="match status" value="1"/>
</dbReference>
<accession>A0A3P8MCJ9</accession>
<sequence>MKDFHGKVAVVTGVASGMGRELALELARRGAKLSLCDYDAAGLEATAEAARALGAEVHTKVVNVGEREQLLAYADDVVEHYGVVNLLFNNAGIAHHASVEKTSFKDYDRLMDVDFWGVVNSTKAFLPHLIASGDAHIANTSSIFGLFGVGGQSAYNAAKFAVRGFTEALRIEMLSTHPHVGVSCVHPGGIKTDICNNATVAEGQDQAAFADFFNKRLARTEADAAARTILAGVQKNRGRILIGPDAVVLDLAVRAGGSAYQRFSAFVDGQLGRFM</sequence>
<comment type="similarity">
    <text evidence="1 3">Belongs to the short-chain dehydrogenases/reductases (SDR) family.</text>
</comment>
<dbReference type="EMBL" id="JAGXOE010000008">
    <property type="protein sequence ID" value="MBS4100732.1"/>
    <property type="molecule type" value="Genomic_DNA"/>
</dbReference>
<dbReference type="PRINTS" id="PR00081">
    <property type="entry name" value="GDHRDH"/>
</dbReference>
<evidence type="ECO:0000256" key="3">
    <source>
        <dbReference type="RuleBase" id="RU000363"/>
    </source>
</evidence>
<dbReference type="Proteomes" id="UP000676853">
    <property type="component" value="Unassembled WGS sequence"/>
</dbReference>
<dbReference type="RefSeq" id="WP_126197599.1">
    <property type="nucleotide sequence ID" value="NZ_CP085954.1"/>
</dbReference>
<dbReference type="OrthoDB" id="4690547at2"/>